<dbReference type="GO" id="GO:0004222">
    <property type="term" value="F:metalloendopeptidase activity"/>
    <property type="evidence" value="ECO:0007669"/>
    <property type="project" value="InterPro"/>
</dbReference>
<evidence type="ECO:0000313" key="5">
    <source>
        <dbReference type="EMBL" id="OGE88348.1"/>
    </source>
</evidence>
<dbReference type="InterPro" id="IPR050361">
    <property type="entry name" value="MPP/UQCRC_Complex"/>
</dbReference>
<evidence type="ECO:0000313" key="6">
    <source>
        <dbReference type="Proteomes" id="UP000178377"/>
    </source>
</evidence>
<name>A0A1F5PEM2_9BACT</name>
<dbReference type="STRING" id="1817828.A2722_03900"/>
<dbReference type="EMBL" id="MFEO01000034">
    <property type="protein sequence ID" value="OGE88348.1"/>
    <property type="molecule type" value="Genomic_DNA"/>
</dbReference>
<comment type="caution">
    <text evidence="5">The sequence shown here is derived from an EMBL/GenBank/DDBJ whole genome shotgun (WGS) entry which is preliminary data.</text>
</comment>
<dbReference type="AlphaFoldDB" id="A0A1F5PEM2"/>
<dbReference type="PROSITE" id="PS00143">
    <property type="entry name" value="INSULINASE"/>
    <property type="match status" value="1"/>
</dbReference>
<feature type="domain" description="Peptidase M16 N-terminal" evidence="3">
    <location>
        <begin position="20"/>
        <end position="161"/>
    </location>
</feature>
<dbReference type="InterPro" id="IPR011765">
    <property type="entry name" value="Pept_M16_N"/>
</dbReference>
<dbReference type="SUPFAM" id="SSF63411">
    <property type="entry name" value="LuxS/MPP-like metallohydrolase"/>
    <property type="match status" value="2"/>
</dbReference>
<dbReference type="InterPro" id="IPR001431">
    <property type="entry name" value="Pept_M16_Zn_BS"/>
</dbReference>
<dbReference type="Pfam" id="PF05193">
    <property type="entry name" value="Peptidase_M16_C"/>
    <property type="match status" value="1"/>
</dbReference>
<dbReference type="PANTHER" id="PTHR11851:SF49">
    <property type="entry name" value="MITOCHONDRIAL-PROCESSING PEPTIDASE SUBUNIT ALPHA"/>
    <property type="match status" value="1"/>
</dbReference>
<evidence type="ECO:0000256" key="1">
    <source>
        <dbReference type="ARBA" id="ARBA00007261"/>
    </source>
</evidence>
<reference evidence="5 6" key="1">
    <citation type="journal article" date="2016" name="Nat. Commun.">
        <title>Thousands of microbial genomes shed light on interconnected biogeochemical processes in an aquifer system.</title>
        <authorList>
            <person name="Anantharaman K."/>
            <person name="Brown C.T."/>
            <person name="Hug L.A."/>
            <person name="Sharon I."/>
            <person name="Castelle C.J."/>
            <person name="Probst A.J."/>
            <person name="Thomas B.C."/>
            <person name="Singh A."/>
            <person name="Wilkins M.J."/>
            <person name="Karaoz U."/>
            <person name="Brodie E.L."/>
            <person name="Williams K.H."/>
            <person name="Hubbard S.S."/>
            <person name="Banfield J.F."/>
        </authorList>
    </citation>
    <scope>NUCLEOTIDE SEQUENCE [LARGE SCALE GENOMIC DNA]</scope>
</reference>
<evidence type="ECO:0000256" key="2">
    <source>
        <dbReference type="RuleBase" id="RU004447"/>
    </source>
</evidence>
<gene>
    <name evidence="5" type="ORF">A2722_03900</name>
</gene>
<dbReference type="GO" id="GO:0006508">
    <property type="term" value="P:proteolysis"/>
    <property type="evidence" value="ECO:0007669"/>
    <property type="project" value="InterPro"/>
</dbReference>
<evidence type="ECO:0000259" key="4">
    <source>
        <dbReference type="Pfam" id="PF05193"/>
    </source>
</evidence>
<protein>
    <recommendedName>
        <fullName evidence="7">Peptidase M16</fullName>
    </recommendedName>
</protein>
<dbReference type="Proteomes" id="UP000178377">
    <property type="component" value="Unassembled WGS sequence"/>
</dbReference>
<sequence length="423" mass="48039">MEYHLSTLRNGITVLKVPKSDSESVSVNFFVKIGSRDEMPKIRGISHFLEHLLFKGTKRYPTAKILSTTVEAIGADYNAATSKEYTVFYIKAAKTHLPLIFDVLCDMLLHPILNPEEIEREKGVIIEEMNMYRDTPMRYVGELLEEQMWPNSDIGAQIIGDEKTVNGISKTDITNYLASQYINRNLILAIAGKYNDHELDKLIDKYWRRGIDGPTLAATPAPKKALTAPVRVHSKKTEQAHMALGFYSFDYNHPENFVLDVLSNIMGGGMSSRLFSEIRERRGLAYYVRMGTSHYLDCGVTGITAGLRLGKVEEALDVASRELRKIKKTLVAGKELKKAKENMKGRMTLALEDNEARLEWYLEQTAFHKKTLSPAAAFRRIDAVTPRQIQALAKRLFRRDNMKLALIGPYQGRERAFSKLLKF</sequence>
<dbReference type="GO" id="GO:0046872">
    <property type="term" value="F:metal ion binding"/>
    <property type="evidence" value="ECO:0007669"/>
    <property type="project" value="InterPro"/>
</dbReference>
<comment type="similarity">
    <text evidence="1 2">Belongs to the peptidase M16 family.</text>
</comment>
<dbReference type="Pfam" id="PF00675">
    <property type="entry name" value="Peptidase_M16"/>
    <property type="match status" value="1"/>
</dbReference>
<dbReference type="PANTHER" id="PTHR11851">
    <property type="entry name" value="METALLOPROTEASE"/>
    <property type="match status" value="1"/>
</dbReference>
<dbReference type="Gene3D" id="3.30.830.10">
    <property type="entry name" value="Metalloenzyme, LuxS/M16 peptidase-like"/>
    <property type="match status" value="2"/>
</dbReference>
<organism evidence="5 6">
    <name type="scientific">Candidatus Doudnabacteria bacterium RIFCSPHIGHO2_01_FULL_50_11</name>
    <dbReference type="NCBI Taxonomy" id="1817828"/>
    <lineage>
        <taxon>Bacteria</taxon>
        <taxon>Candidatus Doudnaibacteriota</taxon>
    </lineage>
</organism>
<dbReference type="InterPro" id="IPR007863">
    <property type="entry name" value="Peptidase_M16_C"/>
</dbReference>
<evidence type="ECO:0000259" key="3">
    <source>
        <dbReference type="Pfam" id="PF00675"/>
    </source>
</evidence>
<dbReference type="InterPro" id="IPR011249">
    <property type="entry name" value="Metalloenz_LuxS/M16"/>
</dbReference>
<evidence type="ECO:0008006" key="7">
    <source>
        <dbReference type="Google" id="ProtNLM"/>
    </source>
</evidence>
<feature type="domain" description="Peptidase M16 C-terminal" evidence="4">
    <location>
        <begin position="168"/>
        <end position="343"/>
    </location>
</feature>
<accession>A0A1F5PEM2</accession>
<proteinExistence type="inferred from homology"/>